<reference evidence="3" key="1">
    <citation type="submission" date="2025-08" db="UniProtKB">
        <authorList>
            <consortium name="RefSeq"/>
        </authorList>
    </citation>
    <scope>IDENTIFICATION</scope>
</reference>
<feature type="signal peptide" evidence="1">
    <location>
        <begin position="1"/>
        <end position="20"/>
    </location>
</feature>
<sequence length="196" mass="19580">MRIVFVSLVCVCLLTSPTLATVALAKAVATAAVGKVAAVAGAGVALKTAAIKALGAKALAGLAIKTSLIKGGLALKGAVAGAALQAAAQKGKLLINGIAATKSAVLGVAAAKVGAVVAAKSAVVAKIPTLLDIISGVLCKVQESQTAVVGGAVEKVVQSQERIIVQSPLLPVLYEYITQPRVYYETVPVIQQVDVY</sequence>
<keyword evidence="2" id="KW-1185">Reference proteome</keyword>
<evidence type="ECO:0000313" key="3">
    <source>
        <dbReference type="RefSeq" id="XP_023954476.2"/>
    </source>
</evidence>
<accession>A0A6J1P9J3</accession>
<evidence type="ECO:0000256" key="1">
    <source>
        <dbReference type="SAM" id="SignalP"/>
    </source>
</evidence>
<keyword evidence="1" id="KW-0732">Signal</keyword>
<gene>
    <name evidence="3" type="primary">LOC112058036</name>
</gene>
<dbReference type="AlphaFoldDB" id="A0A6J1P9J3"/>
<dbReference type="GeneID" id="112058036"/>
<evidence type="ECO:0000313" key="2">
    <source>
        <dbReference type="Proteomes" id="UP001652582"/>
    </source>
</evidence>
<protein>
    <submittedName>
        <fullName evidence="3">Uncharacterized protein LOC112058036</fullName>
    </submittedName>
</protein>
<dbReference type="RefSeq" id="XP_023954476.2">
    <property type="nucleotide sequence ID" value="XM_024098708.2"/>
</dbReference>
<name>A0A6J1P9J3_BICAN</name>
<feature type="chain" id="PRO_5045153242" evidence="1">
    <location>
        <begin position="21"/>
        <end position="196"/>
    </location>
</feature>
<organism evidence="2 3">
    <name type="scientific">Bicyclus anynana</name>
    <name type="common">Squinting bush brown butterfly</name>
    <dbReference type="NCBI Taxonomy" id="110368"/>
    <lineage>
        <taxon>Eukaryota</taxon>
        <taxon>Metazoa</taxon>
        <taxon>Ecdysozoa</taxon>
        <taxon>Arthropoda</taxon>
        <taxon>Hexapoda</taxon>
        <taxon>Insecta</taxon>
        <taxon>Pterygota</taxon>
        <taxon>Neoptera</taxon>
        <taxon>Endopterygota</taxon>
        <taxon>Lepidoptera</taxon>
        <taxon>Glossata</taxon>
        <taxon>Ditrysia</taxon>
        <taxon>Papilionoidea</taxon>
        <taxon>Nymphalidae</taxon>
        <taxon>Satyrinae</taxon>
        <taxon>Satyrini</taxon>
        <taxon>Mycalesina</taxon>
        <taxon>Bicyclus</taxon>
    </lineage>
</organism>
<proteinExistence type="predicted"/>
<dbReference type="Proteomes" id="UP001652582">
    <property type="component" value="Chromosome 20"/>
</dbReference>
<dbReference type="OrthoDB" id="10634956at2759"/>
<dbReference type="KEGG" id="bany:112058036"/>